<comment type="caution">
    <text evidence="2">The sequence shown here is derived from an EMBL/GenBank/DDBJ whole genome shotgun (WGS) entry which is preliminary data.</text>
</comment>
<dbReference type="AlphaFoldDB" id="A0A5C6F6P6"/>
<organism evidence="2 3">
    <name type="scientific">Rubripirellula tenax</name>
    <dbReference type="NCBI Taxonomy" id="2528015"/>
    <lineage>
        <taxon>Bacteria</taxon>
        <taxon>Pseudomonadati</taxon>
        <taxon>Planctomycetota</taxon>
        <taxon>Planctomycetia</taxon>
        <taxon>Pirellulales</taxon>
        <taxon>Pirellulaceae</taxon>
        <taxon>Rubripirellula</taxon>
    </lineage>
</organism>
<evidence type="ECO:0000313" key="3">
    <source>
        <dbReference type="Proteomes" id="UP000318288"/>
    </source>
</evidence>
<evidence type="ECO:0000256" key="1">
    <source>
        <dbReference type="SAM" id="SignalP"/>
    </source>
</evidence>
<reference evidence="2 3" key="1">
    <citation type="submission" date="2019-02" db="EMBL/GenBank/DDBJ databases">
        <title>Deep-cultivation of Planctomycetes and their phenomic and genomic characterization uncovers novel biology.</title>
        <authorList>
            <person name="Wiegand S."/>
            <person name="Jogler M."/>
            <person name="Boedeker C."/>
            <person name="Pinto D."/>
            <person name="Vollmers J."/>
            <person name="Rivas-Marin E."/>
            <person name="Kohn T."/>
            <person name="Peeters S.H."/>
            <person name="Heuer A."/>
            <person name="Rast P."/>
            <person name="Oberbeckmann S."/>
            <person name="Bunk B."/>
            <person name="Jeske O."/>
            <person name="Meyerdierks A."/>
            <person name="Storesund J.E."/>
            <person name="Kallscheuer N."/>
            <person name="Luecker S."/>
            <person name="Lage O.M."/>
            <person name="Pohl T."/>
            <person name="Merkel B.J."/>
            <person name="Hornburger P."/>
            <person name="Mueller R.-W."/>
            <person name="Bruemmer F."/>
            <person name="Labrenz M."/>
            <person name="Spormann A.M."/>
            <person name="Op Den Camp H."/>
            <person name="Overmann J."/>
            <person name="Amann R."/>
            <person name="Jetten M.S.M."/>
            <person name="Mascher T."/>
            <person name="Medema M.H."/>
            <person name="Devos D.P."/>
            <person name="Kaster A.-K."/>
            <person name="Ovreas L."/>
            <person name="Rohde M."/>
            <person name="Galperin M.Y."/>
            <person name="Jogler C."/>
        </authorList>
    </citation>
    <scope>NUCLEOTIDE SEQUENCE [LARGE SCALE GENOMIC DNA]</scope>
    <source>
        <strain evidence="2 3">Poly51</strain>
    </source>
</reference>
<keyword evidence="3" id="KW-1185">Reference proteome</keyword>
<gene>
    <name evidence="2" type="ORF">Poly51_29690</name>
</gene>
<dbReference type="Proteomes" id="UP000318288">
    <property type="component" value="Unassembled WGS sequence"/>
</dbReference>
<sequence precursor="true">MPSKQNCSLVVRLVGTVLPVMSLWGLPSAAQNPATLHDPIRVVEPRLVESSGLAISRRTHGVFWTHNDSGGKAELFAFDLTGQSVGHLRFPGIRTAVDWEDMVSYVDNEVPRLLVADCGDNGENRSSVMLYLFDEPSLDSDGSDVILQSLRVTYTDGPRDCEAVAVDRQRRLIVMVTKSALPYCGVYTIPLPDRISADPASSMDVVATRVTTLNVPMVTGADFDDATGDFWIVNYFQAFRYAAVESRPLLDQLSALPTATDLPKLRQIEAVAVDQSSRLWITSEGNPTWVTKVPTAKP</sequence>
<name>A0A5C6F6P6_9BACT</name>
<feature type="signal peptide" evidence="1">
    <location>
        <begin position="1"/>
        <end position="22"/>
    </location>
</feature>
<dbReference type="EMBL" id="SJPW01000003">
    <property type="protein sequence ID" value="TWU57048.1"/>
    <property type="molecule type" value="Genomic_DNA"/>
</dbReference>
<feature type="chain" id="PRO_5023079453" evidence="1">
    <location>
        <begin position="23"/>
        <end position="298"/>
    </location>
</feature>
<dbReference type="SUPFAM" id="SSF50956">
    <property type="entry name" value="Thermostable phytase (3-phytase)"/>
    <property type="match status" value="1"/>
</dbReference>
<protein>
    <submittedName>
        <fullName evidence="2">Uncharacterized protein</fullName>
    </submittedName>
</protein>
<evidence type="ECO:0000313" key="2">
    <source>
        <dbReference type="EMBL" id="TWU57048.1"/>
    </source>
</evidence>
<keyword evidence="1" id="KW-0732">Signal</keyword>
<accession>A0A5C6F6P6</accession>
<proteinExistence type="predicted"/>